<evidence type="ECO:0008006" key="4">
    <source>
        <dbReference type="Google" id="ProtNLM"/>
    </source>
</evidence>
<reference evidence="3" key="1">
    <citation type="journal article" date="2012" name="PLoS Genet.">
        <title>The genomes of the fungal plant pathogens Cladosporium fulvum and Dothistroma septosporum reveal adaptation to different hosts and lifestyles but also signatures of common ancestry.</title>
        <authorList>
            <person name="de Wit P.J.G.M."/>
            <person name="van der Burgt A."/>
            <person name="Oekmen B."/>
            <person name="Stergiopoulos I."/>
            <person name="Abd-Elsalam K.A."/>
            <person name="Aerts A.L."/>
            <person name="Bahkali A.H."/>
            <person name="Beenen H.G."/>
            <person name="Chettri P."/>
            <person name="Cox M.P."/>
            <person name="Datema E."/>
            <person name="de Vries R.P."/>
            <person name="Dhillon B."/>
            <person name="Ganley A.R."/>
            <person name="Griffiths S.A."/>
            <person name="Guo Y."/>
            <person name="Hamelin R.C."/>
            <person name="Henrissat B."/>
            <person name="Kabir M.S."/>
            <person name="Jashni M.K."/>
            <person name="Kema G."/>
            <person name="Klaubauf S."/>
            <person name="Lapidus A."/>
            <person name="Levasseur A."/>
            <person name="Lindquist E."/>
            <person name="Mehrabi R."/>
            <person name="Ohm R.A."/>
            <person name="Owen T.J."/>
            <person name="Salamov A."/>
            <person name="Schwelm A."/>
            <person name="Schijlen E."/>
            <person name="Sun H."/>
            <person name="van den Burg H.A."/>
            <person name="van Ham R.C.H.J."/>
            <person name="Zhang S."/>
            <person name="Goodwin S.B."/>
            <person name="Grigoriev I.V."/>
            <person name="Collemare J."/>
            <person name="Bradshaw R.E."/>
        </authorList>
    </citation>
    <scope>NUCLEOTIDE SEQUENCE [LARGE SCALE GENOMIC DNA]</scope>
    <source>
        <strain evidence="3">NZE10 / CBS 128990</strain>
    </source>
</reference>
<evidence type="ECO:0000256" key="1">
    <source>
        <dbReference type="SAM" id="MobiDB-lite"/>
    </source>
</evidence>
<reference evidence="2 3" key="2">
    <citation type="journal article" date="2012" name="PLoS Pathog.">
        <title>Diverse lifestyles and strategies of plant pathogenesis encoded in the genomes of eighteen Dothideomycetes fungi.</title>
        <authorList>
            <person name="Ohm R.A."/>
            <person name="Feau N."/>
            <person name="Henrissat B."/>
            <person name="Schoch C.L."/>
            <person name="Horwitz B.A."/>
            <person name="Barry K.W."/>
            <person name="Condon B.J."/>
            <person name="Copeland A.C."/>
            <person name="Dhillon B."/>
            <person name="Glaser F."/>
            <person name="Hesse C.N."/>
            <person name="Kosti I."/>
            <person name="LaButti K."/>
            <person name="Lindquist E.A."/>
            <person name="Lucas S."/>
            <person name="Salamov A.A."/>
            <person name="Bradshaw R.E."/>
            <person name="Ciuffetti L."/>
            <person name="Hamelin R.C."/>
            <person name="Kema G.H.J."/>
            <person name="Lawrence C."/>
            <person name="Scott J.A."/>
            <person name="Spatafora J.W."/>
            <person name="Turgeon B.G."/>
            <person name="de Wit P.J.G.M."/>
            <person name="Zhong S."/>
            <person name="Goodwin S.B."/>
            <person name="Grigoriev I.V."/>
        </authorList>
    </citation>
    <scope>NUCLEOTIDE SEQUENCE [LARGE SCALE GENOMIC DNA]</scope>
    <source>
        <strain evidence="3">NZE10 / CBS 128990</strain>
    </source>
</reference>
<proteinExistence type="predicted"/>
<protein>
    <recommendedName>
        <fullName evidence="4">F-box domain-containing protein</fullName>
    </recommendedName>
</protein>
<dbReference type="OrthoDB" id="3636749at2759"/>
<feature type="compositionally biased region" description="Low complexity" evidence="1">
    <location>
        <begin position="84"/>
        <end position="103"/>
    </location>
</feature>
<dbReference type="EMBL" id="KB446535">
    <property type="protein sequence ID" value="EME50093.1"/>
    <property type="molecule type" value="Genomic_DNA"/>
</dbReference>
<evidence type="ECO:0000313" key="2">
    <source>
        <dbReference type="EMBL" id="EME50093.1"/>
    </source>
</evidence>
<dbReference type="HOGENOM" id="CLU_808980_0_0_1"/>
<dbReference type="eggNOG" id="ENOG502R8US">
    <property type="taxonomic scope" value="Eukaryota"/>
</dbReference>
<dbReference type="OMA" id="WRWIDER"/>
<evidence type="ECO:0000313" key="3">
    <source>
        <dbReference type="Proteomes" id="UP000016933"/>
    </source>
</evidence>
<gene>
    <name evidence="2" type="ORF">DOTSEDRAFT_68831</name>
</gene>
<keyword evidence="3" id="KW-1185">Reference proteome</keyword>
<sequence length="343" mass="39181">MVGQLLPSWSFSEYPTAKRSFGKQHPFQHAALVTKDEVRGFQRPAPEVRTGLATTMWLRAALKEMPISHPNYPSTMALLDREPQTPSMTSYSTTSRRSSQTSSKKAVLFGTLPPEVRSLIYSYAAEDCEPISPTTEESDTKAFSTVSSYIKTGLPILHQVFPQLHEVVTMLPKYYTSQVFQFDLRDELGLPSLWRWIDQRSDEVSSARTISLHYYTWYYSSSDCCWSYIADVTVFTLTSSGHIRLKKASAQLDPDSCICAIADLIAAQFPEWKEKEQWSLMDFIVALRQERDPLIDAVAKFIDVLHQHEERFQKFKASRKPCTVCGKHMVFLRTSNELNYTVS</sequence>
<name>N1Q4A1_DOTSN</name>
<dbReference type="AlphaFoldDB" id="N1Q4A1"/>
<feature type="region of interest" description="Disordered" evidence="1">
    <location>
        <begin position="82"/>
        <end position="103"/>
    </location>
</feature>
<accession>N1Q4A1</accession>
<dbReference type="Proteomes" id="UP000016933">
    <property type="component" value="Unassembled WGS sequence"/>
</dbReference>
<organism evidence="2 3">
    <name type="scientific">Dothistroma septosporum (strain NZE10 / CBS 128990)</name>
    <name type="common">Red band needle blight fungus</name>
    <name type="synonym">Mycosphaerella pini</name>
    <dbReference type="NCBI Taxonomy" id="675120"/>
    <lineage>
        <taxon>Eukaryota</taxon>
        <taxon>Fungi</taxon>
        <taxon>Dikarya</taxon>
        <taxon>Ascomycota</taxon>
        <taxon>Pezizomycotina</taxon>
        <taxon>Dothideomycetes</taxon>
        <taxon>Dothideomycetidae</taxon>
        <taxon>Mycosphaerellales</taxon>
        <taxon>Mycosphaerellaceae</taxon>
        <taxon>Dothistroma</taxon>
    </lineage>
</organism>